<organism evidence="1">
    <name type="scientific">viral metagenome</name>
    <dbReference type="NCBI Taxonomy" id="1070528"/>
    <lineage>
        <taxon>unclassified sequences</taxon>
        <taxon>metagenomes</taxon>
        <taxon>organismal metagenomes</taxon>
    </lineage>
</organism>
<name>A0A6C0DTX3_9ZZZZ</name>
<dbReference type="AlphaFoldDB" id="A0A6C0DTX3"/>
<evidence type="ECO:0000313" key="1">
    <source>
        <dbReference type="EMBL" id="QHT20406.1"/>
    </source>
</evidence>
<accession>A0A6C0DTX3</accession>
<reference evidence="1" key="1">
    <citation type="journal article" date="2020" name="Nature">
        <title>Giant virus diversity and host interactions through global metagenomics.</title>
        <authorList>
            <person name="Schulz F."/>
            <person name="Roux S."/>
            <person name="Paez-Espino D."/>
            <person name="Jungbluth S."/>
            <person name="Walsh D.A."/>
            <person name="Denef V.J."/>
            <person name="McMahon K.D."/>
            <person name="Konstantinidis K.T."/>
            <person name="Eloe-Fadrosh E.A."/>
            <person name="Kyrpides N.C."/>
            <person name="Woyke T."/>
        </authorList>
    </citation>
    <scope>NUCLEOTIDE SEQUENCE</scope>
    <source>
        <strain evidence="1">GVMAG-M-3300023174-60</strain>
    </source>
</reference>
<dbReference type="EMBL" id="MN739677">
    <property type="protein sequence ID" value="QHT20406.1"/>
    <property type="molecule type" value="Genomic_DNA"/>
</dbReference>
<proteinExistence type="predicted"/>
<sequence length="130" mass="15197">MAAYHRVKHSKSIPLFLTTHYSQVNNVLYLAGDILEGPFRGKYFGVEYNEISKEEFVNSINDESKISFNYKDKYYCLNVGINTEDRHFSEIIENHLIQVKDNSKNGEFVYSNYMNPVAYIIMSGMIYTRI</sequence>
<protein>
    <submittedName>
        <fullName evidence="1">Uncharacterized protein</fullName>
    </submittedName>
</protein>